<keyword evidence="3 4" id="KW-0998">Cell outer membrane</keyword>
<dbReference type="NCBIfam" id="TIGR04056">
    <property type="entry name" value="OMP_RagA_SusC"/>
    <property type="match status" value="1"/>
</dbReference>
<dbReference type="GO" id="GO:0009279">
    <property type="term" value="C:cell outer membrane"/>
    <property type="evidence" value="ECO:0007669"/>
    <property type="project" value="UniProtKB-SubCell"/>
</dbReference>
<dbReference type="Pfam" id="PF07660">
    <property type="entry name" value="STN"/>
    <property type="match status" value="1"/>
</dbReference>
<dbReference type="Pfam" id="PF07715">
    <property type="entry name" value="Plug"/>
    <property type="match status" value="1"/>
</dbReference>
<name>A0A562TFK2_CHIJA</name>
<dbReference type="SMART" id="SM00965">
    <property type="entry name" value="STN"/>
    <property type="match status" value="1"/>
</dbReference>
<evidence type="ECO:0000313" key="6">
    <source>
        <dbReference type="EMBL" id="TWI92319.1"/>
    </source>
</evidence>
<comment type="caution">
    <text evidence="6">The sequence shown here is derived from an EMBL/GenBank/DDBJ whole genome shotgun (WGS) entry which is preliminary data.</text>
</comment>
<dbReference type="InterPro" id="IPR008969">
    <property type="entry name" value="CarboxyPept-like_regulatory"/>
</dbReference>
<evidence type="ECO:0000313" key="7">
    <source>
        <dbReference type="Proteomes" id="UP000316778"/>
    </source>
</evidence>
<sequence>MKLTLVLLTACLQVAANTFSQGKITLKMETSDIRKVLFAIEKKSSYRFLFDEAMIKGKPPVSINVENADINEALGQALHNTGIAYKVLNTNLVVLKEAATAADIQEVRVTGRVTDAAGTPLPGVTIAIKGSNMGTTTGDDGSYAITVPDGAVLVFSYVGFATQEETVGGRTSINVTLQPSATSLDEAVVVGYGTLRRSQVVGSVAKVDGKELAKQPVLTASQALQGKASGIQIIAPGDPGSQPQVRIRGTNTVSGDANPVYVVDGVITDNITSINTMDIASVEVLKDAASQAIYGSRAANGVILITTKKGTTGRLRVDLNAYTGIRSMTSKVKMADARTYAQYTNEARGYDNQEPMFPDLDALEYNTDWFDEVTRAGLLQNYNVSMSGGSEKTTYYFSAGYFSDDGIVRNENYERANFRLNNAYKIAPFLEFGHNLNMSVTRSKNKPSPFNDAYRNAPTTPVRFPNGDYGLLEGLSVANPVKANEQQDHTNKRIRLQGDVYALLKPVKHLSIRSSFSFNRSNYDNLNYNYAYDPISIGTDNISSLEVEDGKSFYYNFDNNATYHRTLAGRHEIIATLGYSAERNTSSRLIVRGNNVPPQSNLWYMEYADPTSVQLVENDGTLVQRASLYSRLTYTFDNKYNLSGVLRRDGSSNFPVNNKWGTFYSIGGSWVVSRERFMQNQKLFDELRIRAGYGKLGNDRVPSPVASLSPVSQLDNYWFGGNGYPIVPGISIVELRDATVSWEETKGIDAGLEFTMLRQRLSGEVTYYNKLSNVYIPVTLVALAGDKSNDVFSRAADVRNKGVEISLNWSDQASENFSYHAGFNVTFNRNNVEKVQGSLQLKGGSLGNGEVVTNTVEGEEVGSFWVYEVTGIFKTQEEVDATKAKITGSKPGDFQYRDVNNDGVLNDLDRMFVGSYQPRTYFGLNAGFNWKQLDFSVDCYGNTGNKIYNGKKAIRIGNDNIEAARAENRWTPDNINGTQPRASNTIPKPSTYYVESGDFFRINNVTLGYSLPAQQWNIGISALRVYASAQNPFIAKKYSGFTPELPGLNNSNNSLSAGIETGIYPVSTTYMFGVNVSF</sequence>
<keyword evidence="1 4" id="KW-0813">Transport</keyword>
<evidence type="ECO:0000256" key="4">
    <source>
        <dbReference type="PROSITE-ProRule" id="PRU01360"/>
    </source>
</evidence>
<dbReference type="InterPro" id="IPR037066">
    <property type="entry name" value="Plug_dom_sf"/>
</dbReference>
<dbReference type="RefSeq" id="WP_158642574.1">
    <property type="nucleotide sequence ID" value="NZ_BAAAFY010000001.1"/>
</dbReference>
<protein>
    <submittedName>
        <fullName evidence="6">TonB-linked SusC/RagA family outer membrane protein</fullName>
    </submittedName>
</protein>
<evidence type="ECO:0000256" key="3">
    <source>
        <dbReference type="ARBA" id="ARBA00023237"/>
    </source>
</evidence>
<accession>A0A562TFK2</accession>
<dbReference type="Gene3D" id="2.170.130.10">
    <property type="entry name" value="TonB-dependent receptor, plug domain"/>
    <property type="match status" value="1"/>
</dbReference>
<evidence type="ECO:0000256" key="2">
    <source>
        <dbReference type="ARBA" id="ARBA00023136"/>
    </source>
</evidence>
<dbReference type="InterPro" id="IPR039426">
    <property type="entry name" value="TonB-dep_rcpt-like"/>
</dbReference>
<comment type="similarity">
    <text evidence="4">Belongs to the TonB-dependent receptor family.</text>
</comment>
<proteinExistence type="inferred from homology"/>
<dbReference type="InterPro" id="IPR023996">
    <property type="entry name" value="TonB-dep_OMP_SusC/RagA"/>
</dbReference>
<dbReference type="SUPFAM" id="SSF56935">
    <property type="entry name" value="Porins"/>
    <property type="match status" value="1"/>
</dbReference>
<comment type="subcellular location">
    <subcellularLocation>
        <location evidence="4">Cell outer membrane</location>
        <topology evidence="4">Multi-pass membrane protein</topology>
    </subcellularLocation>
</comment>
<feature type="domain" description="Secretin/TonB short N-terminal" evidence="5">
    <location>
        <begin position="46"/>
        <end position="97"/>
    </location>
</feature>
<organism evidence="6 7">
    <name type="scientific">Chitinophaga japonensis</name>
    <name type="common">Flexibacter japonensis</name>
    <dbReference type="NCBI Taxonomy" id="104662"/>
    <lineage>
        <taxon>Bacteria</taxon>
        <taxon>Pseudomonadati</taxon>
        <taxon>Bacteroidota</taxon>
        <taxon>Chitinophagia</taxon>
        <taxon>Chitinophagales</taxon>
        <taxon>Chitinophagaceae</taxon>
        <taxon>Chitinophaga</taxon>
    </lineage>
</organism>
<dbReference type="InterPro" id="IPR012910">
    <property type="entry name" value="Plug_dom"/>
</dbReference>
<keyword evidence="7" id="KW-1185">Reference proteome</keyword>
<reference evidence="6 7" key="1">
    <citation type="journal article" date="2013" name="Stand. Genomic Sci.">
        <title>Genomic Encyclopedia of Type Strains, Phase I: The one thousand microbial genomes (KMG-I) project.</title>
        <authorList>
            <person name="Kyrpides N.C."/>
            <person name="Woyke T."/>
            <person name="Eisen J.A."/>
            <person name="Garrity G."/>
            <person name="Lilburn T.G."/>
            <person name="Beck B.J."/>
            <person name="Whitman W.B."/>
            <person name="Hugenholtz P."/>
            <person name="Klenk H.P."/>
        </authorList>
    </citation>
    <scope>NUCLEOTIDE SEQUENCE [LARGE SCALE GENOMIC DNA]</scope>
    <source>
        <strain evidence="6 7">DSM 13484</strain>
    </source>
</reference>
<gene>
    <name evidence="6" type="ORF">LX66_1704</name>
</gene>
<evidence type="ECO:0000256" key="1">
    <source>
        <dbReference type="ARBA" id="ARBA00022448"/>
    </source>
</evidence>
<dbReference type="Proteomes" id="UP000316778">
    <property type="component" value="Unassembled WGS sequence"/>
</dbReference>
<dbReference type="AlphaFoldDB" id="A0A562TFK2"/>
<dbReference type="OrthoDB" id="9768177at2"/>
<dbReference type="Gene3D" id="2.60.40.1120">
    <property type="entry name" value="Carboxypeptidase-like, regulatory domain"/>
    <property type="match status" value="1"/>
</dbReference>
<evidence type="ECO:0000259" key="5">
    <source>
        <dbReference type="SMART" id="SM00965"/>
    </source>
</evidence>
<dbReference type="InterPro" id="IPR023997">
    <property type="entry name" value="TonB-dep_OMP_SusC/RagA_CS"/>
</dbReference>
<dbReference type="Gene3D" id="3.55.50.30">
    <property type="match status" value="1"/>
</dbReference>
<dbReference type="NCBIfam" id="TIGR04057">
    <property type="entry name" value="SusC_RagA_signa"/>
    <property type="match status" value="1"/>
</dbReference>
<dbReference type="PROSITE" id="PS52016">
    <property type="entry name" value="TONB_DEPENDENT_REC_3"/>
    <property type="match status" value="1"/>
</dbReference>
<dbReference type="SUPFAM" id="SSF49464">
    <property type="entry name" value="Carboxypeptidase regulatory domain-like"/>
    <property type="match status" value="1"/>
</dbReference>
<keyword evidence="4" id="KW-1134">Transmembrane beta strand</keyword>
<keyword evidence="4" id="KW-0812">Transmembrane</keyword>
<keyword evidence="2 4" id="KW-0472">Membrane</keyword>
<dbReference type="InterPro" id="IPR011662">
    <property type="entry name" value="Secretin/TonB_short_N"/>
</dbReference>
<dbReference type="Pfam" id="PF13715">
    <property type="entry name" value="CarbopepD_reg_2"/>
    <property type="match status" value="1"/>
</dbReference>
<dbReference type="EMBL" id="VLLG01000002">
    <property type="protein sequence ID" value="TWI92319.1"/>
    <property type="molecule type" value="Genomic_DNA"/>
</dbReference>